<dbReference type="Gene3D" id="3.55.50.10">
    <property type="entry name" value="Baseplate protein-like domains"/>
    <property type="match status" value="1"/>
</dbReference>
<organism evidence="2 3">
    <name type="scientific">Paenibacillus macerans</name>
    <name type="common">Bacillus macerans</name>
    <dbReference type="NCBI Taxonomy" id="44252"/>
    <lineage>
        <taxon>Bacteria</taxon>
        <taxon>Bacillati</taxon>
        <taxon>Bacillota</taxon>
        <taxon>Bacilli</taxon>
        <taxon>Bacillales</taxon>
        <taxon>Paenibacillaceae</taxon>
        <taxon>Paenibacillus</taxon>
    </lineage>
</organism>
<protein>
    <recommendedName>
        <fullName evidence="4">Phage late control D family protein</fullName>
    </recommendedName>
</protein>
<sequence>MAAITDNVITYGQLKMIWPYGALRLVGVEMCHSAGEHARLSIQGSADPAIEETILRQTSPDDLIELWHTDDAGQDQPLFKGQLYDIEISKAMDRLDIKLEAVSHSFKLDTTLQNRSFQHVGQTYVEVIRQVIGGYPGADMIDEAFDKRATGRFILQYQETDWSFLQRLASHAGAVLVPNITAHRIQFWVGLPQGRRRLKLENVPLVYERKMIPLASLSAANEAAADEEVIRHTGYTFEWPEILQLGDEVECGGVTFAIYKRTARMRQGVLTWSYECGRPEGLIVPKKYNSTVIGAAIEGKILQISRNQVRIHLDMDERQDPKDAQWFPYAAEGSQVWYMMPEIGSRIKLYFPSADEDEAMVIQSVRMEPAPAFNPVVGGTRGALPAESLPESPADKYERKMQDPGVKSFGNPQGKEIVLGDADLLISAQEETLYIGMNQSGGVRFQSSLKINISTGKNLFLRAGQIRVEGTDGLDVEAKNSKAQHNESAEFSAQKVELAGSLHQTYEKLLSPFEQVLKEKGAAYAVGEVALNNIGATLKGEWDGAVDFVKGLWNTASDISDVLLTQQFGDPLVRSYYGLFTDEEVKPLAERNETVKSAINTGQYVLEAVTFQKSVPELLHDGGETLKEFVNPLVKWWNNGLPNPLTDREDESYKIGYDSIEAAGLAVDIGLTAAGGAGAAKKAASMLKAKSAAGRALGNAEMGAAGAAGGLGLAGKWKSFFTDEHGVPNLGDGKLKTGSLKSLEQAAEAFEEILEGLSLSLQGWMSGMGGRRLGFAGNGGGGLGRHFEVEYNNDYRKHHGGGGDERKDRGNKERQEEERRRREEEKKEKEAEGTGNNQRLIPGSPGVVTGGNSTKLGKNMMEEMGLKRSQKWSGYQAQHVIPSEMKDHAVIKKIGMDFDHASNGVFLRVPDNQISPMARHQGYHSVYNEVVERALNRMDINESVDVLQKQVFDLQKNLRYLQEKGLPLYPNQGATVELWERKLSQLMK</sequence>
<feature type="compositionally biased region" description="Basic and acidic residues" evidence="1">
    <location>
        <begin position="794"/>
        <end position="832"/>
    </location>
</feature>
<feature type="region of interest" description="Disordered" evidence="1">
    <location>
        <begin position="794"/>
        <end position="854"/>
    </location>
</feature>
<dbReference type="Pfam" id="PF14412">
    <property type="entry name" value="AHH"/>
    <property type="match status" value="1"/>
</dbReference>
<reference evidence="2 3" key="1">
    <citation type="submission" date="2019-11" db="EMBL/GenBank/DDBJ databases">
        <title>Draft genome sequences of five Paenibacillus species of dairy origin.</title>
        <authorList>
            <person name="Olajide A.M."/>
            <person name="Chen S."/>
            <person name="Lapointe G."/>
        </authorList>
    </citation>
    <scope>NUCLEOTIDE SEQUENCE [LARGE SCALE GENOMIC DNA]</scope>
    <source>
        <strain evidence="2 3">3CT49</strain>
    </source>
</reference>
<dbReference type="EMBL" id="WNZZ01000002">
    <property type="protein sequence ID" value="MUG21598.1"/>
    <property type="molecule type" value="Genomic_DNA"/>
</dbReference>
<dbReference type="Proteomes" id="UP000442469">
    <property type="component" value="Unassembled WGS sequence"/>
</dbReference>
<name>A0A6N8ETM8_PAEMA</name>
<feature type="region of interest" description="Disordered" evidence="1">
    <location>
        <begin position="379"/>
        <end position="412"/>
    </location>
</feature>
<dbReference type="Pfam" id="PF05954">
    <property type="entry name" value="Phage_GPD"/>
    <property type="match status" value="1"/>
</dbReference>
<evidence type="ECO:0000313" key="3">
    <source>
        <dbReference type="Proteomes" id="UP000442469"/>
    </source>
</evidence>
<evidence type="ECO:0000256" key="1">
    <source>
        <dbReference type="SAM" id="MobiDB-lite"/>
    </source>
</evidence>
<accession>A0A6N8ETM8</accession>
<evidence type="ECO:0000313" key="2">
    <source>
        <dbReference type="EMBL" id="MUG21598.1"/>
    </source>
</evidence>
<proteinExistence type="predicted"/>
<comment type="caution">
    <text evidence="2">The sequence shown here is derived from an EMBL/GenBank/DDBJ whole genome shotgun (WGS) entry which is preliminary data.</text>
</comment>
<evidence type="ECO:0008006" key="4">
    <source>
        <dbReference type="Google" id="ProtNLM"/>
    </source>
</evidence>
<dbReference type="RefSeq" id="WP_124331996.1">
    <property type="nucleotide sequence ID" value="NZ_BGML01000003.1"/>
</dbReference>
<gene>
    <name evidence="2" type="ORF">GNQ08_04040</name>
</gene>
<dbReference type="InterPro" id="IPR032871">
    <property type="entry name" value="AHH_dom_containing"/>
</dbReference>
<dbReference type="AlphaFoldDB" id="A0A6N8ETM8"/>
<dbReference type="SUPFAM" id="SSF69279">
    <property type="entry name" value="Phage tail proteins"/>
    <property type="match status" value="1"/>
</dbReference>
<feature type="compositionally biased region" description="Basic and acidic residues" evidence="1">
    <location>
        <begin position="393"/>
        <end position="402"/>
    </location>
</feature>